<evidence type="ECO:0000256" key="1">
    <source>
        <dbReference type="SAM" id="Phobius"/>
    </source>
</evidence>
<sequence length="86" mass="9503">MMPLQVELQRNVKATKDEAMTVEQAAELLNVHPDYIPTLVARSDDLKMIGDHTIIAKRDKTNIWLVGACVGLIFFTISVLPNLIGG</sequence>
<dbReference type="RefSeq" id="WP_101605536.1">
    <property type="nucleotide sequence ID" value="NZ_CP025001.1"/>
</dbReference>
<gene>
    <name evidence="2" type="ORF">CWD84_15635</name>
</gene>
<keyword evidence="1" id="KW-0812">Transmembrane</keyword>
<reference evidence="2 3" key="1">
    <citation type="submission" date="2017-11" db="EMBL/GenBank/DDBJ databases">
        <title>Genome sequence and genome mining of multiple bioactive secondary metabolites from a deep sea-derived Bacillus siamensis SCSIO 05746.</title>
        <authorList>
            <person name="Pan H.-Q."/>
            <person name="Ju J.-H."/>
        </authorList>
    </citation>
    <scope>NUCLEOTIDE SEQUENCE [LARGE SCALE GENOMIC DNA]</scope>
    <source>
        <strain evidence="2 3">SCSIO 05746</strain>
    </source>
</reference>
<accession>A0AAI8HQ70</accession>
<organism evidence="2 3">
    <name type="scientific">Bacillus siamensis</name>
    <dbReference type="NCBI Taxonomy" id="659243"/>
    <lineage>
        <taxon>Bacteria</taxon>
        <taxon>Bacillati</taxon>
        <taxon>Bacillota</taxon>
        <taxon>Bacilli</taxon>
        <taxon>Bacillales</taxon>
        <taxon>Bacillaceae</taxon>
        <taxon>Bacillus</taxon>
        <taxon>Bacillus amyloliquefaciens group</taxon>
    </lineage>
</organism>
<keyword evidence="1" id="KW-0472">Membrane</keyword>
<proteinExistence type="predicted"/>
<evidence type="ECO:0000313" key="3">
    <source>
        <dbReference type="Proteomes" id="UP000234366"/>
    </source>
</evidence>
<dbReference type="Proteomes" id="UP000234366">
    <property type="component" value="Chromosome"/>
</dbReference>
<protein>
    <submittedName>
        <fullName evidence="2">Uncharacterized protein</fullName>
    </submittedName>
</protein>
<name>A0AAI8HQ70_9BACI</name>
<dbReference type="EMBL" id="CP025001">
    <property type="protein sequence ID" value="AUJ78155.1"/>
    <property type="molecule type" value="Genomic_DNA"/>
</dbReference>
<feature type="transmembrane region" description="Helical" evidence="1">
    <location>
        <begin position="63"/>
        <end position="84"/>
    </location>
</feature>
<keyword evidence="3" id="KW-1185">Reference proteome</keyword>
<keyword evidence="1" id="KW-1133">Transmembrane helix</keyword>
<evidence type="ECO:0000313" key="2">
    <source>
        <dbReference type="EMBL" id="AUJ78155.1"/>
    </source>
</evidence>
<dbReference type="KEGG" id="bsia:CWD84_15635"/>
<dbReference type="AlphaFoldDB" id="A0AAI8HQ70"/>